<dbReference type="AlphaFoldDB" id="A0A2T5UBJ3"/>
<dbReference type="Proteomes" id="UP000244013">
    <property type="component" value="Unassembled WGS sequence"/>
</dbReference>
<dbReference type="RefSeq" id="WP_167397636.1">
    <property type="nucleotide sequence ID" value="NZ_QAYE01000001.1"/>
</dbReference>
<proteinExistence type="predicted"/>
<accession>A0A2T5UBJ3</accession>
<dbReference type="EMBL" id="QAYE01000001">
    <property type="protein sequence ID" value="PTW48858.1"/>
    <property type="molecule type" value="Genomic_DNA"/>
</dbReference>
<name>A0A2T5UBJ3_9SPHN</name>
<sequence length="50" mass="5824">MATHVDEFEKLEADHGTVDHGYESWKRAKIELGLRQARDRSSMIPVEQVR</sequence>
<gene>
    <name evidence="1" type="ORF">C8J25_101358</name>
</gene>
<evidence type="ECO:0000313" key="1">
    <source>
        <dbReference type="EMBL" id="PTW48858.1"/>
    </source>
</evidence>
<evidence type="ECO:0000313" key="2">
    <source>
        <dbReference type="Proteomes" id="UP000244013"/>
    </source>
</evidence>
<dbReference type="GeneID" id="91008060"/>
<comment type="caution">
    <text evidence="1">The sequence shown here is derived from an EMBL/GenBank/DDBJ whole genome shotgun (WGS) entry which is preliminary data.</text>
</comment>
<reference evidence="1 2" key="1">
    <citation type="submission" date="2018-04" db="EMBL/GenBank/DDBJ databases">
        <title>Genomic Encyclopedia of Type Strains, Phase III (KMG-III): the genomes of soil and plant-associated and newly described type strains.</title>
        <authorList>
            <person name="Whitman W."/>
        </authorList>
    </citation>
    <scope>NUCLEOTIDE SEQUENCE [LARGE SCALE GENOMIC DNA]</scope>
    <source>
        <strain evidence="1 2">MA-olki</strain>
    </source>
</reference>
<protein>
    <submittedName>
        <fullName evidence="1">Uncharacterized protein</fullName>
    </submittedName>
</protein>
<organism evidence="1 2">
    <name type="scientific">Sphingomonas faeni</name>
    <dbReference type="NCBI Taxonomy" id="185950"/>
    <lineage>
        <taxon>Bacteria</taxon>
        <taxon>Pseudomonadati</taxon>
        <taxon>Pseudomonadota</taxon>
        <taxon>Alphaproteobacteria</taxon>
        <taxon>Sphingomonadales</taxon>
        <taxon>Sphingomonadaceae</taxon>
        <taxon>Sphingomonas</taxon>
    </lineage>
</organism>